<proteinExistence type="inferred from homology"/>
<evidence type="ECO:0000256" key="1">
    <source>
        <dbReference type="ARBA" id="ARBA00010088"/>
    </source>
</evidence>
<feature type="domain" description="Peptidase S33 tripeptidyl aminopeptidase-like C-terminal" evidence="5">
    <location>
        <begin position="446"/>
        <end position="556"/>
    </location>
</feature>
<keyword evidence="7" id="KW-1185">Reference proteome</keyword>
<dbReference type="Proteomes" id="UP000028545">
    <property type="component" value="Unassembled WGS sequence"/>
</dbReference>
<dbReference type="Pfam" id="PF00561">
    <property type="entry name" value="Abhydrolase_1"/>
    <property type="match status" value="1"/>
</dbReference>
<name>A0A084GEW2_PSEDA</name>
<gene>
    <name evidence="6" type="ORF">SAPIO_CDS1241</name>
</gene>
<dbReference type="VEuPathDB" id="FungiDB:SAPIO_CDS1241"/>
<evidence type="ECO:0000259" key="5">
    <source>
        <dbReference type="Pfam" id="PF08386"/>
    </source>
</evidence>
<dbReference type="GO" id="GO:0016787">
    <property type="term" value="F:hydrolase activity"/>
    <property type="evidence" value="ECO:0007669"/>
    <property type="project" value="UniProtKB-KW"/>
</dbReference>
<dbReference type="RefSeq" id="XP_016645673.1">
    <property type="nucleotide sequence ID" value="XM_016784557.1"/>
</dbReference>
<dbReference type="SUPFAM" id="SSF53474">
    <property type="entry name" value="alpha/beta-Hydrolases"/>
    <property type="match status" value="1"/>
</dbReference>
<dbReference type="GeneID" id="27720313"/>
<feature type="signal peptide" evidence="3">
    <location>
        <begin position="1"/>
        <end position="24"/>
    </location>
</feature>
<comment type="similarity">
    <text evidence="1">Belongs to the peptidase S33 family.</text>
</comment>
<dbReference type="Gene3D" id="3.40.50.1820">
    <property type="entry name" value="alpha/beta hydrolase"/>
    <property type="match status" value="1"/>
</dbReference>
<evidence type="ECO:0008006" key="8">
    <source>
        <dbReference type="Google" id="ProtNLM"/>
    </source>
</evidence>
<evidence type="ECO:0000259" key="4">
    <source>
        <dbReference type="Pfam" id="PF00561"/>
    </source>
</evidence>
<dbReference type="OrthoDB" id="425534at2759"/>
<dbReference type="InterPro" id="IPR000073">
    <property type="entry name" value="AB_hydrolase_1"/>
</dbReference>
<dbReference type="PANTHER" id="PTHR43248">
    <property type="entry name" value="2-SUCCINYL-6-HYDROXY-2,4-CYCLOHEXADIENE-1-CARBOXYLATE SYNTHASE"/>
    <property type="match status" value="1"/>
</dbReference>
<reference evidence="6 7" key="1">
    <citation type="journal article" date="2014" name="Genome Announc.">
        <title>Draft genome sequence of the pathogenic fungus Scedosporium apiospermum.</title>
        <authorList>
            <person name="Vandeputte P."/>
            <person name="Ghamrawi S."/>
            <person name="Rechenmann M."/>
            <person name="Iltis A."/>
            <person name="Giraud S."/>
            <person name="Fleury M."/>
            <person name="Thornton C."/>
            <person name="Delhaes L."/>
            <person name="Meyer W."/>
            <person name="Papon N."/>
            <person name="Bouchara J.P."/>
        </authorList>
    </citation>
    <scope>NUCLEOTIDE SEQUENCE [LARGE SCALE GENOMIC DNA]</scope>
    <source>
        <strain evidence="6 7">IHEM 14462</strain>
    </source>
</reference>
<organism evidence="6 7">
    <name type="scientific">Pseudallescheria apiosperma</name>
    <name type="common">Scedosporium apiospermum</name>
    <dbReference type="NCBI Taxonomy" id="563466"/>
    <lineage>
        <taxon>Eukaryota</taxon>
        <taxon>Fungi</taxon>
        <taxon>Dikarya</taxon>
        <taxon>Ascomycota</taxon>
        <taxon>Pezizomycotina</taxon>
        <taxon>Sordariomycetes</taxon>
        <taxon>Hypocreomycetidae</taxon>
        <taxon>Microascales</taxon>
        <taxon>Microascaceae</taxon>
        <taxon>Scedosporium</taxon>
    </lineage>
</organism>
<evidence type="ECO:0000256" key="2">
    <source>
        <dbReference type="ARBA" id="ARBA00022801"/>
    </source>
</evidence>
<dbReference type="OMA" id="LWIGNTA"/>
<dbReference type="HOGENOM" id="CLU_013364_5_2_1"/>
<accession>A0A084GEW2</accession>
<dbReference type="AlphaFoldDB" id="A0A084GEW2"/>
<evidence type="ECO:0000256" key="3">
    <source>
        <dbReference type="SAM" id="SignalP"/>
    </source>
</evidence>
<dbReference type="InterPro" id="IPR029058">
    <property type="entry name" value="AB_hydrolase_fold"/>
</dbReference>
<keyword evidence="2" id="KW-0378">Hydrolase</keyword>
<protein>
    <recommendedName>
        <fullName evidence="8">Peptidase S33 tripeptidyl aminopeptidase-like C-terminal domain-containing protein</fullName>
    </recommendedName>
</protein>
<keyword evidence="3" id="KW-0732">Signal</keyword>
<dbReference type="PANTHER" id="PTHR43248:SF25">
    <property type="entry name" value="AB HYDROLASE-1 DOMAIN-CONTAINING PROTEIN-RELATED"/>
    <property type="match status" value="1"/>
</dbReference>
<dbReference type="Pfam" id="PF08386">
    <property type="entry name" value="Abhydrolase_4"/>
    <property type="match status" value="1"/>
</dbReference>
<feature type="chain" id="PRO_5001775571" description="Peptidase S33 tripeptidyl aminopeptidase-like C-terminal domain-containing protein" evidence="3">
    <location>
        <begin position="25"/>
        <end position="593"/>
    </location>
</feature>
<dbReference type="InterPro" id="IPR051601">
    <property type="entry name" value="Serine_prot/Carboxylest_S33"/>
</dbReference>
<dbReference type="InterPro" id="IPR013595">
    <property type="entry name" value="Pept_S33_TAP-like_C"/>
</dbReference>
<sequence length="593" mass="65164">MPRYFWRSLTSAFALLLAPTSTRGFVWETIEPSSNLEYHDCYNDFKCARLSVRLDWLDLENPHKVDIAIIKLPATVPDNDTSFGGSVLLNPGGPGGSGVTLALEWGKQAQSILDGNKHYEIIGFDPRGVNFTTPHANCYPDPLTAAANTYLVSGIGPLEPGEDARTKWRMALNSAYAKSCAATLDREGGILRYASTASVARDMVEIIDKIEELREKESEAEIPRNVTECNIGKKQPARLQYLGFSYGTILGNTFASMFPGRVGRMVLDGVADANDYTAGTWLTNLQDADEIIDYFYKLCFEIGTQCPLLENTDTSWEDIKKRVGDVIANLRDSPISFNAPSGPVLLRDVDVYAVLRTALYQPKMFFPVVYQGLYILLNGNYDAFGSAWESIYPKLDNLCPSNNPPPSPLDALAIISCSDGEDKTKLGVDYWDDYVSQLRNQSEVLASPWAEASFLCSGWDIRPKYRYSGPFKTPEPDSAVVEGKPAAPLLFLSGRLDPVTPLRNAFAMAAGHPDSSVLIQESVGHCALVTARSNCTEAFVREYFEHGSVPESGTACEPECGALEICEEEESGGAPMLRRRRLGMGGAPFHRGF</sequence>
<evidence type="ECO:0000313" key="7">
    <source>
        <dbReference type="Proteomes" id="UP000028545"/>
    </source>
</evidence>
<feature type="domain" description="AB hydrolase-1" evidence="4">
    <location>
        <begin position="87"/>
        <end position="286"/>
    </location>
</feature>
<dbReference type="EMBL" id="JOWA01000055">
    <property type="protein sequence ID" value="KEZ45874.1"/>
    <property type="molecule type" value="Genomic_DNA"/>
</dbReference>
<comment type="caution">
    <text evidence="6">The sequence shown here is derived from an EMBL/GenBank/DDBJ whole genome shotgun (WGS) entry which is preliminary data.</text>
</comment>
<dbReference type="KEGG" id="sapo:SAPIO_CDS1241"/>
<evidence type="ECO:0000313" key="6">
    <source>
        <dbReference type="EMBL" id="KEZ45874.1"/>
    </source>
</evidence>